<keyword evidence="7 9" id="KW-0573">Peptidoglycan synthesis</keyword>
<dbReference type="Pfam" id="PF03734">
    <property type="entry name" value="YkuD"/>
    <property type="match status" value="1"/>
</dbReference>
<feature type="active site" description="Proton donor/acceptor" evidence="9">
    <location>
        <position position="231"/>
    </location>
</feature>
<dbReference type="PANTHER" id="PTHR30582:SF24">
    <property type="entry name" value="L,D-TRANSPEPTIDASE ERFK_SRFK-RELATED"/>
    <property type="match status" value="1"/>
</dbReference>
<keyword evidence="8 9" id="KW-0961">Cell wall biogenesis/degradation</keyword>
<sequence>MFNQTQYTQDRDFTEASSAGRGGANAALRWCSILLAALALSGCATLHDSHLFVKEPERADRFVLPDDETDVVGDVQVVVARYEDTLPDFARRYGLGHDEIIAANPGVDPWLPGDGTRVVLPTQYVLPNAPREGVVVNLATLRLFYFPKREEGEPQVVVTHPIGIGREGWRTPLGQMRIIQKTENPTWTPPASIRRERAQRGEQLPGVVAAGPDNPLGAHAMRLSRPQYLLHGTNKPFGIGMRVSHGCIQLYPEDIERLFAEVPIGTKVTVVNQPYLVGSRAGEVYLEAHAPLAEDEKRWKGSLKPMEKAIEAETADGPGIVDWEKAREVALGARGFPLPISPGSPGLEDVVARARRVPRIPPWAEVEGGET</sequence>
<dbReference type="GO" id="GO:0071555">
    <property type="term" value="P:cell wall organization"/>
    <property type="evidence" value="ECO:0007669"/>
    <property type="project" value="UniProtKB-UniRule"/>
</dbReference>
<dbReference type="PROSITE" id="PS52029">
    <property type="entry name" value="LD_TPASE"/>
    <property type="match status" value="1"/>
</dbReference>
<evidence type="ECO:0000256" key="4">
    <source>
        <dbReference type="ARBA" id="ARBA00022679"/>
    </source>
</evidence>
<comment type="pathway">
    <text evidence="1 9">Cell wall biogenesis; peptidoglycan biosynthesis.</text>
</comment>
<dbReference type="GO" id="GO:0008360">
    <property type="term" value="P:regulation of cell shape"/>
    <property type="evidence" value="ECO:0007669"/>
    <property type="project" value="UniProtKB-UniRule"/>
</dbReference>
<evidence type="ECO:0000256" key="8">
    <source>
        <dbReference type="ARBA" id="ARBA00023316"/>
    </source>
</evidence>
<evidence type="ECO:0000256" key="2">
    <source>
        <dbReference type="ARBA" id="ARBA00005992"/>
    </source>
</evidence>
<dbReference type="InterPro" id="IPR050979">
    <property type="entry name" value="LD-transpeptidase"/>
</dbReference>
<gene>
    <name evidence="11" type="ORF">SAMN05421783_13627</name>
</gene>
<proteinExistence type="inferred from homology"/>
<protein>
    <submittedName>
        <fullName evidence="11">L,D-transpeptidase ErfK/SrfK</fullName>
    </submittedName>
</protein>
<dbReference type="EMBL" id="FNNZ01000036">
    <property type="protein sequence ID" value="SDX56117.1"/>
    <property type="molecule type" value="Genomic_DNA"/>
</dbReference>
<evidence type="ECO:0000313" key="12">
    <source>
        <dbReference type="Proteomes" id="UP000198816"/>
    </source>
</evidence>
<dbReference type="AlphaFoldDB" id="A0A1H3CPQ1"/>
<dbReference type="InterPro" id="IPR038063">
    <property type="entry name" value="Transpep_catalytic_dom"/>
</dbReference>
<keyword evidence="6 9" id="KW-0133">Cell shape</keyword>
<evidence type="ECO:0000313" key="11">
    <source>
        <dbReference type="EMBL" id="SDX56117.1"/>
    </source>
</evidence>
<dbReference type="CDD" id="cd00118">
    <property type="entry name" value="LysM"/>
    <property type="match status" value="1"/>
</dbReference>
<dbReference type="OrthoDB" id="9787225at2"/>
<dbReference type="GO" id="GO:0018104">
    <property type="term" value="P:peptidoglycan-protein cross-linking"/>
    <property type="evidence" value="ECO:0007669"/>
    <property type="project" value="TreeGrafter"/>
</dbReference>
<feature type="active site" description="Nucleophile" evidence="9">
    <location>
        <position position="247"/>
    </location>
</feature>
<dbReference type="GO" id="GO:0071972">
    <property type="term" value="F:peptidoglycan L,D-transpeptidase activity"/>
    <property type="evidence" value="ECO:0007669"/>
    <property type="project" value="TreeGrafter"/>
</dbReference>
<dbReference type="CDD" id="cd16913">
    <property type="entry name" value="YkuD_like"/>
    <property type="match status" value="1"/>
</dbReference>
<dbReference type="GO" id="GO:0016757">
    <property type="term" value="F:glycosyltransferase activity"/>
    <property type="evidence" value="ECO:0007669"/>
    <property type="project" value="UniProtKB-KW"/>
</dbReference>
<dbReference type="STRING" id="1058.SAMN05421783_13627"/>
<name>A0A1H3CPQ1_THIRO</name>
<dbReference type="SUPFAM" id="SSF141523">
    <property type="entry name" value="L,D-transpeptidase catalytic domain-like"/>
    <property type="match status" value="1"/>
</dbReference>
<dbReference type="Gene3D" id="2.40.440.10">
    <property type="entry name" value="L,D-transpeptidase catalytic domain-like"/>
    <property type="match status" value="1"/>
</dbReference>
<organism evidence="11 12">
    <name type="scientific">Thiocapsa roseopersicina</name>
    <dbReference type="NCBI Taxonomy" id="1058"/>
    <lineage>
        <taxon>Bacteria</taxon>
        <taxon>Pseudomonadati</taxon>
        <taxon>Pseudomonadota</taxon>
        <taxon>Gammaproteobacteria</taxon>
        <taxon>Chromatiales</taxon>
        <taxon>Chromatiaceae</taxon>
        <taxon>Thiocapsa</taxon>
    </lineage>
</organism>
<comment type="similarity">
    <text evidence="2">Belongs to the YkuD family.</text>
</comment>
<evidence type="ECO:0000259" key="10">
    <source>
        <dbReference type="PROSITE" id="PS52029"/>
    </source>
</evidence>
<evidence type="ECO:0000256" key="5">
    <source>
        <dbReference type="ARBA" id="ARBA00022801"/>
    </source>
</evidence>
<keyword evidence="3" id="KW-0328">Glycosyltransferase</keyword>
<evidence type="ECO:0000256" key="6">
    <source>
        <dbReference type="ARBA" id="ARBA00022960"/>
    </source>
</evidence>
<reference evidence="12" key="1">
    <citation type="submission" date="2016-10" db="EMBL/GenBank/DDBJ databases">
        <authorList>
            <person name="Varghese N."/>
            <person name="Submissions S."/>
        </authorList>
    </citation>
    <scope>NUCLEOTIDE SEQUENCE [LARGE SCALE GENOMIC DNA]</scope>
    <source>
        <strain evidence="12">DSM 217</strain>
    </source>
</reference>
<dbReference type="Proteomes" id="UP000198816">
    <property type="component" value="Unassembled WGS sequence"/>
</dbReference>
<keyword evidence="4" id="KW-0808">Transferase</keyword>
<dbReference type="InterPro" id="IPR005490">
    <property type="entry name" value="LD_TPept_cat_dom"/>
</dbReference>
<dbReference type="UniPathway" id="UPA00219"/>
<evidence type="ECO:0000256" key="1">
    <source>
        <dbReference type="ARBA" id="ARBA00004752"/>
    </source>
</evidence>
<accession>A0A1H3CPQ1</accession>
<keyword evidence="12" id="KW-1185">Reference proteome</keyword>
<dbReference type="InterPro" id="IPR018392">
    <property type="entry name" value="LysM"/>
</dbReference>
<dbReference type="GO" id="GO:0005576">
    <property type="term" value="C:extracellular region"/>
    <property type="evidence" value="ECO:0007669"/>
    <property type="project" value="TreeGrafter"/>
</dbReference>
<keyword evidence="5" id="KW-0378">Hydrolase</keyword>
<dbReference type="RefSeq" id="WP_093037881.1">
    <property type="nucleotide sequence ID" value="NZ_FNNZ01000036.1"/>
</dbReference>
<evidence type="ECO:0000256" key="3">
    <source>
        <dbReference type="ARBA" id="ARBA00022676"/>
    </source>
</evidence>
<evidence type="ECO:0000256" key="9">
    <source>
        <dbReference type="PROSITE-ProRule" id="PRU01373"/>
    </source>
</evidence>
<dbReference type="PANTHER" id="PTHR30582">
    <property type="entry name" value="L,D-TRANSPEPTIDASE"/>
    <property type="match status" value="1"/>
</dbReference>
<feature type="domain" description="L,D-TPase catalytic" evidence="10">
    <location>
        <begin position="132"/>
        <end position="271"/>
    </location>
</feature>
<evidence type="ECO:0000256" key="7">
    <source>
        <dbReference type="ARBA" id="ARBA00022984"/>
    </source>
</evidence>